<dbReference type="SUPFAM" id="SSF55804">
    <property type="entry name" value="Phoshotransferase/anion transport protein"/>
    <property type="match status" value="1"/>
</dbReference>
<organism evidence="8 9">
    <name type="scientific">Pullulanibacillus camelliae</name>
    <dbReference type="NCBI Taxonomy" id="1707096"/>
    <lineage>
        <taxon>Bacteria</taxon>
        <taxon>Bacillati</taxon>
        <taxon>Bacillota</taxon>
        <taxon>Bacilli</taxon>
        <taxon>Bacillales</taxon>
        <taxon>Sporolactobacillaceae</taxon>
        <taxon>Pullulanibacillus</taxon>
    </lineage>
</organism>
<dbReference type="Proteomes" id="UP000628775">
    <property type="component" value="Unassembled WGS sequence"/>
</dbReference>
<evidence type="ECO:0000259" key="6">
    <source>
        <dbReference type="PROSITE" id="PS51099"/>
    </source>
</evidence>
<keyword evidence="9" id="KW-1185">Reference proteome</keyword>
<dbReference type="GO" id="GO:0008982">
    <property type="term" value="F:protein-N(PI)-phosphohistidine-sugar phosphotransferase activity"/>
    <property type="evidence" value="ECO:0007669"/>
    <property type="project" value="InterPro"/>
</dbReference>
<keyword evidence="4" id="KW-0804">Transcription</keyword>
<dbReference type="PANTHER" id="PTHR30185:SF18">
    <property type="entry name" value="TRANSCRIPTIONAL REGULATOR MTLR"/>
    <property type="match status" value="1"/>
</dbReference>
<feature type="domain" description="PRD" evidence="7">
    <location>
        <begin position="317"/>
        <end position="424"/>
    </location>
</feature>
<reference evidence="8" key="1">
    <citation type="journal article" date="2014" name="Int. J. Syst. Evol. Microbiol.">
        <title>Complete genome sequence of Corynebacterium casei LMG S-19264T (=DSM 44701T), isolated from a smear-ripened cheese.</title>
        <authorList>
            <consortium name="US DOE Joint Genome Institute (JGI-PGF)"/>
            <person name="Walter F."/>
            <person name="Albersmeier A."/>
            <person name="Kalinowski J."/>
            <person name="Ruckert C."/>
        </authorList>
    </citation>
    <scope>NUCLEOTIDE SEQUENCE</scope>
    <source>
        <strain evidence="8">CGMCC 1.15371</strain>
    </source>
</reference>
<dbReference type="InterPro" id="IPR050661">
    <property type="entry name" value="BglG_antiterminators"/>
</dbReference>
<gene>
    <name evidence="8" type="ORF">GCM10011391_34230</name>
</gene>
<dbReference type="AlphaFoldDB" id="A0A8J2YM68"/>
<dbReference type="PROSITE" id="PS51094">
    <property type="entry name" value="PTS_EIIA_TYPE_2"/>
    <property type="match status" value="1"/>
</dbReference>
<evidence type="ECO:0000313" key="8">
    <source>
        <dbReference type="EMBL" id="GGE52522.1"/>
    </source>
</evidence>
<dbReference type="Gene3D" id="3.40.930.10">
    <property type="entry name" value="Mannitol-specific EII, Chain A"/>
    <property type="match status" value="1"/>
</dbReference>
<dbReference type="GO" id="GO:0006355">
    <property type="term" value="P:regulation of DNA-templated transcription"/>
    <property type="evidence" value="ECO:0007669"/>
    <property type="project" value="InterPro"/>
</dbReference>
<dbReference type="GO" id="GO:0009401">
    <property type="term" value="P:phosphoenolpyruvate-dependent sugar phosphotransferase system"/>
    <property type="evidence" value="ECO:0007669"/>
    <property type="project" value="InterPro"/>
</dbReference>
<dbReference type="PROSITE" id="PS51372">
    <property type="entry name" value="PRD_2"/>
    <property type="match status" value="1"/>
</dbReference>
<dbReference type="InterPro" id="IPR002178">
    <property type="entry name" value="PTS_EIIA_type-2_dom"/>
</dbReference>
<evidence type="ECO:0000256" key="2">
    <source>
        <dbReference type="ARBA" id="ARBA00022737"/>
    </source>
</evidence>
<feature type="domain" description="PTS EIIA type-2" evidence="5">
    <location>
        <begin position="521"/>
        <end position="664"/>
    </location>
</feature>
<dbReference type="InterPro" id="IPR011608">
    <property type="entry name" value="PRD"/>
</dbReference>
<dbReference type="InterPro" id="IPR013011">
    <property type="entry name" value="PTS_EIIB_2"/>
</dbReference>
<dbReference type="InterPro" id="IPR036095">
    <property type="entry name" value="PTS_EIIB-like_sf"/>
</dbReference>
<dbReference type="InterPro" id="IPR036634">
    <property type="entry name" value="PRD_sf"/>
</dbReference>
<protein>
    <submittedName>
        <fullName evidence="8">Transcription antitermination protein BlgG</fullName>
    </submittedName>
</protein>
<evidence type="ECO:0000259" key="5">
    <source>
        <dbReference type="PROSITE" id="PS51094"/>
    </source>
</evidence>
<dbReference type="CDD" id="cd05568">
    <property type="entry name" value="PTS_IIB_bgl_like"/>
    <property type="match status" value="1"/>
</dbReference>
<dbReference type="Gene3D" id="1.10.10.10">
    <property type="entry name" value="Winged helix-like DNA-binding domain superfamily/Winged helix DNA-binding domain"/>
    <property type="match status" value="1"/>
</dbReference>
<dbReference type="EMBL" id="BMIR01000021">
    <property type="protein sequence ID" value="GGE52522.1"/>
    <property type="molecule type" value="Genomic_DNA"/>
</dbReference>
<evidence type="ECO:0000259" key="7">
    <source>
        <dbReference type="PROSITE" id="PS51372"/>
    </source>
</evidence>
<dbReference type="InterPro" id="IPR016152">
    <property type="entry name" value="PTrfase/Anion_transptr"/>
</dbReference>
<keyword evidence="1" id="KW-0808">Transferase</keyword>
<evidence type="ECO:0000313" key="9">
    <source>
        <dbReference type="Proteomes" id="UP000628775"/>
    </source>
</evidence>
<keyword evidence="3" id="KW-0805">Transcription regulation</keyword>
<feature type="domain" description="PTS EIIB type-2" evidence="6">
    <location>
        <begin position="425"/>
        <end position="514"/>
    </location>
</feature>
<dbReference type="SUPFAM" id="SSF63520">
    <property type="entry name" value="PTS-regulatory domain, PRD"/>
    <property type="match status" value="1"/>
</dbReference>
<dbReference type="SUPFAM" id="SSF52794">
    <property type="entry name" value="PTS system IIB component-like"/>
    <property type="match status" value="1"/>
</dbReference>
<dbReference type="PANTHER" id="PTHR30185">
    <property type="entry name" value="CRYPTIC BETA-GLUCOSIDE BGL OPERON ANTITERMINATOR"/>
    <property type="match status" value="1"/>
</dbReference>
<dbReference type="CDD" id="cd00211">
    <property type="entry name" value="PTS_IIA_fru"/>
    <property type="match status" value="1"/>
</dbReference>
<dbReference type="InterPro" id="IPR036388">
    <property type="entry name" value="WH-like_DNA-bd_sf"/>
</dbReference>
<evidence type="ECO:0000256" key="3">
    <source>
        <dbReference type="ARBA" id="ARBA00023015"/>
    </source>
</evidence>
<evidence type="ECO:0000256" key="1">
    <source>
        <dbReference type="ARBA" id="ARBA00022679"/>
    </source>
</evidence>
<dbReference type="Gene3D" id="1.10.1790.10">
    <property type="entry name" value="PRD domain"/>
    <property type="match status" value="1"/>
</dbReference>
<proteinExistence type="predicted"/>
<dbReference type="PROSITE" id="PS51099">
    <property type="entry name" value="PTS_EIIB_TYPE_2"/>
    <property type="match status" value="1"/>
</dbReference>
<sequence length="664" mass="75549">MQRVFLTSRQNEMLKLMLSEDNYQPLQYFSQKMGVSIRSIQNYLHDLKDFCNTEEIIIIKKPGVGIKLEASTSKRARLLSEVLTKRAGGQTDSINIRRLKMIAQLLVSKDKGTSINRLSEQFFLSKTSIVNDLTFVEKWAQNCNLALLKTKKGTRLAGEAEAFRKAIVEIINALEKNIGRHNKGRSERIPPATFQALSIVFGEEHVKRVEATLLQVEDKVLGLMNELYFVSIVTNILIDSVFKEHVTDRFRIAEEHFQAVNGTMLYATAQKIVFDLSKCHIVDVSPAEIHNVYCYLLSGGYQKHQESSIHPTVFNDANKSLVASFTNELISVISKNIDINFSENRKLYLGLLSHIKAMFHRFQYHIKVKNPLLEDVKKKYTALFSVIRLACSLMEDRYTIKVDDDELSFLTIYFQAAIEESKVYKRVVIVCSFGVGTSQLIANKIKHSVPQLDIVDCLAVPELNQLNLNAIDLIISTVPLQISSVPVIVISQLINFYDIKTIHQFIMKDEKKLIQCRHLKQILDNELIYLDLNYSTKQEILTFLCHQVIQRGYVKDGYLQSVLNREKQAPTCFGNGVALPHGESQYIIKPFIAIAVLRGRVDWGDTVWEDKSVTIVFLTGLKIDDPAHIQSIISDLYTLFNSQEALKAISTCRTETELVELFTG</sequence>
<accession>A0A8J2YM68</accession>
<comment type="caution">
    <text evidence="8">The sequence shown here is derived from an EMBL/GenBank/DDBJ whole genome shotgun (WGS) entry which is preliminary data.</text>
</comment>
<evidence type="ECO:0000256" key="4">
    <source>
        <dbReference type="ARBA" id="ARBA00023163"/>
    </source>
</evidence>
<dbReference type="Pfam" id="PF00359">
    <property type="entry name" value="PTS_EIIA_2"/>
    <property type="match status" value="1"/>
</dbReference>
<dbReference type="Gene3D" id="3.40.50.2300">
    <property type="match status" value="1"/>
</dbReference>
<dbReference type="RefSeq" id="WP_188697281.1">
    <property type="nucleotide sequence ID" value="NZ_BMIR01000021.1"/>
</dbReference>
<dbReference type="Pfam" id="PF00874">
    <property type="entry name" value="PRD"/>
    <property type="match status" value="1"/>
</dbReference>
<keyword evidence="2" id="KW-0677">Repeat</keyword>
<name>A0A8J2YM68_9BACL</name>
<reference evidence="8" key="2">
    <citation type="submission" date="2020-09" db="EMBL/GenBank/DDBJ databases">
        <authorList>
            <person name="Sun Q."/>
            <person name="Zhou Y."/>
        </authorList>
    </citation>
    <scope>NUCLEOTIDE SEQUENCE</scope>
    <source>
        <strain evidence="8">CGMCC 1.15371</strain>
    </source>
</reference>
<dbReference type="PROSITE" id="PS00372">
    <property type="entry name" value="PTS_EIIA_TYPE_2_HIS"/>
    <property type="match status" value="1"/>
</dbReference>